<dbReference type="InterPro" id="IPR012349">
    <property type="entry name" value="Split_barrel_FMN-bd"/>
</dbReference>
<protein>
    <submittedName>
        <fullName evidence="3">Flavin reductase</fullName>
    </submittedName>
</protein>
<keyword evidence="4" id="KW-1185">Reference proteome</keyword>
<reference evidence="3 4" key="1">
    <citation type="submission" date="2020-06" db="EMBL/GenBank/DDBJ databases">
        <authorList>
            <person name="Grouzdev D.S."/>
        </authorList>
    </citation>
    <scope>NUCLEOTIDE SEQUENCE [LARGE SCALE GENOMIC DNA]</scope>
    <source>
        <strain evidence="3 4">HO-A22</strain>
    </source>
</reference>
<evidence type="ECO:0000313" key="3">
    <source>
        <dbReference type="EMBL" id="NVD40065.1"/>
    </source>
</evidence>
<dbReference type="AlphaFoldDB" id="A0A7Y6UNA5"/>
<dbReference type="PANTHER" id="PTHR30466:SF1">
    <property type="entry name" value="FMN REDUCTASE (NADH) RUTF"/>
    <property type="match status" value="1"/>
</dbReference>
<dbReference type="SUPFAM" id="SSF50475">
    <property type="entry name" value="FMN-binding split barrel"/>
    <property type="match status" value="1"/>
</dbReference>
<dbReference type="GO" id="GO:0006208">
    <property type="term" value="P:pyrimidine nucleobase catabolic process"/>
    <property type="evidence" value="ECO:0007669"/>
    <property type="project" value="TreeGrafter"/>
</dbReference>
<gene>
    <name evidence="3" type="ORF">HT585_14455</name>
</gene>
<dbReference type="InterPro" id="IPR050268">
    <property type="entry name" value="NADH-dep_flavin_reductase"/>
</dbReference>
<dbReference type="Gene3D" id="2.30.110.10">
    <property type="entry name" value="Electron Transport, Fmn-binding Protein, Chain A"/>
    <property type="match status" value="1"/>
</dbReference>
<dbReference type="GO" id="GO:0010181">
    <property type="term" value="F:FMN binding"/>
    <property type="evidence" value="ECO:0007669"/>
    <property type="project" value="InterPro"/>
</dbReference>
<dbReference type="Pfam" id="PF01613">
    <property type="entry name" value="Flavin_Reduct"/>
    <property type="match status" value="1"/>
</dbReference>
<feature type="domain" description="Flavin reductase like" evidence="2">
    <location>
        <begin position="26"/>
        <end position="171"/>
    </location>
</feature>
<dbReference type="EMBL" id="JABWDU010000003">
    <property type="protein sequence ID" value="NVD40065.1"/>
    <property type="molecule type" value="Genomic_DNA"/>
</dbReference>
<evidence type="ECO:0000313" key="4">
    <source>
        <dbReference type="Proteomes" id="UP000520198"/>
    </source>
</evidence>
<dbReference type="Proteomes" id="UP000520198">
    <property type="component" value="Unassembled WGS sequence"/>
</dbReference>
<sequence length="196" mass="20267">MPQTATVDIAAHAERAVTRPQFTDTMARLASTVCVVSSGSGTECLGRTATAVFSLSANPPSIVVSIKADSALADTISKQDGFSLAMLAQGQELVADAFAGRVAAASRYLVGVWADWPSGRPRLLGAAAGLDCMLSASILVGDHRLFIGTIIATETGGYAEPLLWSERQYQALDRSAAFAAPSGGRPLPSRAACPTI</sequence>
<comment type="caution">
    <text evidence="3">The sequence shown here is derived from an EMBL/GenBank/DDBJ whole genome shotgun (WGS) entry which is preliminary data.</text>
</comment>
<organism evidence="3 4">
    <name type="scientific">Ensifer oleiphilus</name>
    <dbReference type="NCBI Taxonomy" id="2742698"/>
    <lineage>
        <taxon>Bacteria</taxon>
        <taxon>Pseudomonadati</taxon>
        <taxon>Pseudomonadota</taxon>
        <taxon>Alphaproteobacteria</taxon>
        <taxon>Hyphomicrobiales</taxon>
        <taxon>Rhizobiaceae</taxon>
        <taxon>Sinorhizobium/Ensifer group</taxon>
        <taxon>Ensifer</taxon>
    </lineage>
</organism>
<dbReference type="PANTHER" id="PTHR30466">
    <property type="entry name" value="FLAVIN REDUCTASE"/>
    <property type="match status" value="1"/>
</dbReference>
<accession>A0A7Y6UNA5</accession>
<dbReference type="SMART" id="SM00903">
    <property type="entry name" value="Flavin_Reduct"/>
    <property type="match status" value="1"/>
</dbReference>
<evidence type="ECO:0000256" key="1">
    <source>
        <dbReference type="ARBA" id="ARBA00023002"/>
    </source>
</evidence>
<name>A0A7Y6UNA5_9HYPH</name>
<dbReference type="RefSeq" id="WP_176353599.1">
    <property type="nucleotide sequence ID" value="NZ_JABWDU010000003.1"/>
</dbReference>
<dbReference type="InterPro" id="IPR002563">
    <property type="entry name" value="Flavin_Rdtase-like_dom"/>
</dbReference>
<proteinExistence type="predicted"/>
<keyword evidence="1" id="KW-0560">Oxidoreductase</keyword>
<dbReference type="GO" id="GO:0042602">
    <property type="term" value="F:riboflavin reductase (NADPH) activity"/>
    <property type="evidence" value="ECO:0007669"/>
    <property type="project" value="TreeGrafter"/>
</dbReference>
<evidence type="ECO:0000259" key="2">
    <source>
        <dbReference type="SMART" id="SM00903"/>
    </source>
</evidence>